<dbReference type="EMBL" id="JAADYS010000802">
    <property type="protein sequence ID" value="KAF4466998.1"/>
    <property type="molecule type" value="Genomic_DNA"/>
</dbReference>
<dbReference type="PANTHER" id="PTHR38795:SF1">
    <property type="entry name" value="DUF6604 DOMAIN-CONTAINING PROTEIN"/>
    <property type="match status" value="1"/>
</dbReference>
<dbReference type="OrthoDB" id="5238236at2759"/>
<dbReference type="PANTHER" id="PTHR38795">
    <property type="entry name" value="DUF6604 DOMAIN-CONTAINING PROTEIN"/>
    <property type="match status" value="1"/>
</dbReference>
<accession>A0A8H4PDM5</accession>
<evidence type="ECO:0000313" key="4">
    <source>
        <dbReference type="Proteomes" id="UP000554235"/>
    </source>
</evidence>
<name>A0A8H4PDM5_9HYPO</name>
<keyword evidence="4" id="KW-1185">Reference proteome</keyword>
<feature type="compositionally biased region" description="Basic residues" evidence="1">
    <location>
        <begin position="53"/>
        <end position="70"/>
    </location>
</feature>
<evidence type="ECO:0000256" key="1">
    <source>
        <dbReference type="SAM" id="MobiDB-lite"/>
    </source>
</evidence>
<protein>
    <recommendedName>
        <fullName evidence="2">DUF6604 domain-containing protein</fullName>
    </recommendedName>
</protein>
<feature type="compositionally biased region" description="Polar residues" evidence="1">
    <location>
        <begin position="38"/>
        <end position="50"/>
    </location>
</feature>
<dbReference type="Pfam" id="PF20253">
    <property type="entry name" value="DUF6604"/>
    <property type="match status" value="1"/>
</dbReference>
<gene>
    <name evidence="3" type="ORF">FALBO_6147</name>
</gene>
<dbReference type="AlphaFoldDB" id="A0A8H4PDM5"/>
<dbReference type="Proteomes" id="UP000554235">
    <property type="component" value="Unassembled WGS sequence"/>
</dbReference>
<comment type="caution">
    <text evidence="3">The sequence shown here is derived from an EMBL/GenBank/DDBJ whole genome shotgun (WGS) entry which is preliminary data.</text>
</comment>
<proteinExistence type="predicted"/>
<reference evidence="3 4" key="1">
    <citation type="submission" date="2020-01" db="EMBL/GenBank/DDBJ databases">
        <title>Identification and distribution of gene clusters putatively required for synthesis of sphingolipid metabolism inhibitors in phylogenetically diverse species of the filamentous fungus Fusarium.</title>
        <authorList>
            <person name="Kim H.-S."/>
            <person name="Busman M."/>
            <person name="Brown D.W."/>
            <person name="Divon H."/>
            <person name="Uhlig S."/>
            <person name="Proctor R.H."/>
        </authorList>
    </citation>
    <scope>NUCLEOTIDE SEQUENCE [LARGE SCALE GENOMIC DNA]</scope>
    <source>
        <strain evidence="3 4">NRRL 20459</strain>
    </source>
</reference>
<sequence length="850" mass="94762">MLPPTLVSVYREYKKDTNSIATWLASTAKECGYPPDLLSNTPASQQQQPAKTGRLKGKARTAAKKNKKKGTGAAATTPAAPSVPRYIISIKDFISLAEYISASKITALSVPEAFFNTLNRVISVRSSFSAELSRHDAKPDAESDAKHSYFVGILEKVHEVLKPFKPATASSSSDAVDTLTNQFDALEVYEPSQDFLDAPDIPKPQVAGQDAAIYEADPTPTLEEALVAFAMMCKDLADIREFISNVWSKLVSEDGESLDPAVVAVVTNTGLEFASNIIEDMLPVFEEYGGAFAVCEKYMARLVEQEGESPEELGNRKREPLSSDTHYDLGHSCYFTVGSYLNTLAAVPWQGNASIYPEGHFGVYDPESDWTSKTGHQKFQEDSILIGELFMEALALVYHVPDYPVSDEYIRGVKEFKETNKIPFSLVFAAQVNLDIHHIVRGYAETSVSTLHHRLSTMNTALTATIDRQKNIKNPHWPPANEKWLRQTLEGLEWFQRDPVYEAKRLIARRYPESRESFEATKKHRLLRRSPIVAGLALYHFRAELHEAGIAVTNAWGSIILPAHLYNAVAEEGHCQCWWSDMELLFDMLGEEQFFVGGRPDNTADYVTRFMLQIGVSASVFTNRRRPSKKLNLDDFSRGGSRFLKPRAPIHTSLLGERYHKNTGRMIWSPESIEQILSQQEALESAGASAMSKRKRPGAAKAVRVSPGDLLASLGVAMDSEVHELAFPYLFMHDVNWAFLKTTIPDYDALLRASFGPAYMQHEWELPFMIGNILSLADGLDGGDDSVLEAAGRNLDVMNSPRLKGLYAVTRQMYELSGREYEVPGEELERLEAMAVTLRSLDVSEEDEDD</sequence>
<evidence type="ECO:0000313" key="3">
    <source>
        <dbReference type="EMBL" id="KAF4466998.1"/>
    </source>
</evidence>
<dbReference type="InterPro" id="IPR046539">
    <property type="entry name" value="DUF6604"/>
</dbReference>
<feature type="region of interest" description="Disordered" evidence="1">
    <location>
        <begin position="35"/>
        <end position="78"/>
    </location>
</feature>
<evidence type="ECO:0000259" key="2">
    <source>
        <dbReference type="Pfam" id="PF20253"/>
    </source>
</evidence>
<organism evidence="3 4">
    <name type="scientific">Fusarium albosuccineum</name>
    <dbReference type="NCBI Taxonomy" id="1237068"/>
    <lineage>
        <taxon>Eukaryota</taxon>
        <taxon>Fungi</taxon>
        <taxon>Dikarya</taxon>
        <taxon>Ascomycota</taxon>
        <taxon>Pezizomycotina</taxon>
        <taxon>Sordariomycetes</taxon>
        <taxon>Hypocreomycetidae</taxon>
        <taxon>Hypocreales</taxon>
        <taxon>Nectriaceae</taxon>
        <taxon>Fusarium</taxon>
        <taxon>Fusarium decemcellulare species complex</taxon>
    </lineage>
</organism>
<feature type="domain" description="DUF6604" evidence="2">
    <location>
        <begin position="11"/>
        <end position="282"/>
    </location>
</feature>